<dbReference type="SUPFAM" id="SSF46689">
    <property type="entry name" value="Homeodomain-like"/>
    <property type="match status" value="1"/>
</dbReference>
<dbReference type="InterPro" id="IPR001356">
    <property type="entry name" value="HD"/>
</dbReference>
<dbReference type="GO" id="GO:0005634">
    <property type="term" value="C:nucleus"/>
    <property type="evidence" value="ECO:0007669"/>
    <property type="project" value="UniProtKB-SubCell"/>
</dbReference>
<dbReference type="PROSITE" id="PS50071">
    <property type="entry name" value="HOMEOBOX_2"/>
    <property type="match status" value="1"/>
</dbReference>
<dbReference type="OrthoDB" id="10056939at2759"/>
<dbReference type="PANTHER" id="PTHR11850">
    <property type="entry name" value="HOMEOBOX PROTEIN TRANSCRIPTION FACTORS"/>
    <property type="match status" value="1"/>
</dbReference>
<dbReference type="GO" id="GO:0003677">
    <property type="term" value="F:DNA binding"/>
    <property type="evidence" value="ECO:0007669"/>
    <property type="project" value="UniProtKB-UniRule"/>
</dbReference>
<dbReference type="Pfam" id="PF05920">
    <property type="entry name" value="Homeobox_KN"/>
    <property type="match status" value="1"/>
</dbReference>
<dbReference type="InterPro" id="IPR032453">
    <property type="entry name" value="PKNOX/Meis_N"/>
</dbReference>
<protein>
    <submittedName>
        <fullName evidence="7">Homeobox PKNOX2-like</fullName>
    </submittedName>
</protein>
<feature type="region of interest" description="Disordered" evidence="6">
    <location>
        <begin position="263"/>
        <end position="293"/>
    </location>
</feature>
<evidence type="ECO:0000256" key="3">
    <source>
        <dbReference type="ARBA" id="ARBA00023155"/>
    </source>
</evidence>
<evidence type="ECO:0000313" key="8">
    <source>
        <dbReference type="Proteomes" id="UP001152795"/>
    </source>
</evidence>
<dbReference type="Proteomes" id="UP001152795">
    <property type="component" value="Unassembled WGS sequence"/>
</dbReference>
<keyword evidence="4 5" id="KW-0539">Nucleus</keyword>
<feature type="compositionally biased region" description="Polar residues" evidence="6">
    <location>
        <begin position="491"/>
        <end position="504"/>
    </location>
</feature>
<comment type="similarity">
    <text evidence="1">Belongs to the TALE/MEIS homeobox family.</text>
</comment>
<dbReference type="InterPro" id="IPR008422">
    <property type="entry name" value="KN_HD"/>
</dbReference>
<comment type="subcellular location">
    <subcellularLocation>
        <location evidence="5">Nucleus</location>
    </subcellularLocation>
</comment>
<dbReference type="CDD" id="cd00086">
    <property type="entry name" value="homeodomain"/>
    <property type="match status" value="1"/>
</dbReference>
<proteinExistence type="inferred from homology"/>
<feature type="region of interest" description="Disordered" evidence="6">
    <location>
        <begin position="1"/>
        <end position="47"/>
    </location>
</feature>
<dbReference type="GO" id="GO:0006355">
    <property type="term" value="P:regulation of DNA-templated transcription"/>
    <property type="evidence" value="ECO:0007669"/>
    <property type="project" value="InterPro"/>
</dbReference>
<feature type="DNA-binding region" description="Homeobox" evidence="5">
    <location>
        <begin position="286"/>
        <end position="348"/>
    </location>
</feature>
<evidence type="ECO:0000256" key="6">
    <source>
        <dbReference type="SAM" id="MobiDB-lite"/>
    </source>
</evidence>
<keyword evidence="8" id="KW-1185">Reference proteome</keyword>
<dbReference type="InterPro" id="IPR050224">
    <property type="entry name" value="TALE_homeobox"/>
</dbReference>
<evidence type="ECO:0000256" key="5">
    <source>
        <dbReference type="PROSITE-ProRule" id="PRU00108"/>
    </source>
</evidence>
<evidence type="ECO:0000256" key="2">
    <source>
        <dbReference type="ARBA" id="ARBA00023125"/>
    </source>
</evidence>
<accession>A0A6S7GZM3</accession>
<organism evidence="7 8">
    <name type="scientific">Paramuricea clavata</name>
    <name type="common">Red gorgonian</name>
    <name type="synonym">Violescent sea-whip</name>
    <dbReference type="NCBI Taxonomy" id="317549"/>
    <lineage>
        <taxon>Eukaryota</taxon>
        <taxon>Metazoa</taxon>
        <taxon>Cnidaria</taxon>
        <taxon>Anthozoa</taxon>
        <taxon>Octocorallia</taxon>
        <taxon>Malacalcyonacea</taxon>
        <taxon>Plexauridae</taxon>
        <taxon>Paramuricea</taxon>
    </lineage>
</organism>
<dbReference type="FunFam" id="1.10.10.60:FF:000004">
    <property type="entry name" value="Meis2 homeobox isoform 2c"/>
    <property type="match status" value="1"/>
</dbReference>
<evidence type="ECO:0000256" key="4">
    <source>
        <dbReference type="ARBA" id="ARBA00023242"/>
    </source>
</evidence>
<dbReference type="EMBL" id="CACRXK020003153">
    <property type="protein sequence ID" value="CAB3997643.1"/>
    <property type="molecule type" value="Genomic_DNA"/>
</dbReference>
<keyword evidence="2 5" id="KW-0238">DNA-binding</keyword>
<evidence type="ECO:0000313" key="7">
    <source>
        <dbReference type="EMBL" id="CAB3997643.1"/>
    </source>
</evidence>
<sequence length="504" mass="55078">MEGIAARLGSNLSQGENPVSPEFPQFVIHDKPPPSYEESQQQQQHGTFVNEAGEVSQADKLAIYRHPLFPLLAMLFDKCEWATGSQEGPSGQAFQNDIRSFLLHLGQDGKSLMSGNDETDSLMVKAILVLKIHLLEIEKVNELCKDFCQRYIACLKGKLQTENMLGIFSSGCDGIMGGISNDSSAQLNQLQGSLAYLSQSTSSSTSMAIGSSEPIKTFSDQLPPALQSTEVPSLPTMVLTTSTDQNVSSNIFGSLDAQYKSPVSGTSNQSLRTVPLSSLSPSPPSKKPRRSILPKHATNTMKAWLFQHIAHPYPSEEEKRILAHQTDLSLLQVNNWFINARRRILQPMLESSNPENAFKSKKSKPNQARLAQRFWPESLVQTIQSGSSSTMQFPQQTVHIISSDLKDGVPITVVSNNNQLVSTGIPIHCVQSEKLPILTMLTCPAQTLNQTELITVANNNNNITDNGGTVTTVSLESNIPDAAKSDIVSEQDLTPHSELQITNP</sequence>
<dbReference type="SMART" id="SM00389">
    <property type="entry name" value="HOX"/>
    <property type="match status" value="1"/>
</dbReference>
<dbReference type="Pfam" id="PF16493">
    <property type="entry name" value="Meis_PKNOX_N"/>
    <property type="match status" value="1"/>
</dbReference>
<gene>
    <name evidence="7" type="ORF">PACLA_8A031160</name>
</gene>
<dbReference type="AlphaFoldDB" id="A0A6S7GZM3"/>
<keyword evidence="3 5" id="KW-0371">Homeobox</keyword>
<reference evidence="7" key="1">
    <citation type="submission" date="2020-04" db="EMBL/GenBank/DDBJ databases">
        <authorList>
            <person name="Alioto T."/>
            <person name="Alioto T."/>
            <person name="Gomez Garrido J."/>
        </authorList>
    </citation>
    <scope>NUCLEOTIDE SEQUENCE</scope>
    <source>
        <strain evidence="7">A484AB</strain>
    </source>
</reference>
<feature type="region of interest" description="Disordered" evidence="6">
    <location>
        <begin position="484"/>
        <end position="504"/>
    </location>
</feature>
<comment type="caution">
    <text evidence="7">The sequence shown here is derived from an EMBL/GenBank/DDBJ whole genome shotgun (WGS) entry which is preliminary data.</text>
</comment>
<dbReference type="Gene3D" id="1.10.10.60">
    <property type="entry name" value="Homeodomain-like"/>
    <property type="match status" value="1"/>
</dbReference>
<dbReference type="InterPro" id="IPR009057">
    <property type="entry name" value="Homeodomain-like_sf"/>
</dbReference>
<feature type="compositionally biased region" description="Polar residues" evidence="6">
    <location>
        <begin position="263"/>
        <end position="272"/>
    </location>
</feature>
<name>A0A6S7GZM3_PARCT</name>
<evidence type="ECO:0000256" key="1">
    <source>
        <dbReference type="ARBA" id="ARBA00009661"/>
    </source>
</evidence>